<keyword evidence="1" id="KW-0732">Signal</keyword>
<gene>
    <name evidence="2" type="ORF">Q5722_06730</name>
</gene>
<dbReference type="Proteomes" id="UP001233314">
    <property type="component" value="Unassembled WGS sequence"/>
</dbReference>
<dbReference type="EMBL" id="JAUQTA010000001">
    <property type="protein sequence ID" value="MDO7868060.1"/>
    <property type="molecule type" value="Genomic_DNA"/>
</dbReference>
<dbReference type="RefSeq" id="WP_305027437.1">
    <property type="nucleotide sequence ID" value="NZ_JAUQTA010000001.1"/>
</dbReference>
<protein>
    <recommendedName>
        <fullName evidence="4">Lipoprotein</fullName>
    </recommendedName>
</protein>
<evidence type="ECO:0000313" key="3">
    <source>
        <dbReference type="Proteomes" id="UP001233314"/>
    </source>
</evidence>
<feature type="signal peptide" evidence="1">
    <location>
        <begin position="1"/>
        <end position="21"/>
    </location>
</feature>
<feature type="chain" id="PRO_5046981837" description="Lipoprotein" evidence="1">
    <location>
        <begin position="22"/>
        <end position="173"/>
    </location>
</feature>
<reference evidence="2 3" key="1">
    <citation type="submission" date="2023-07" db="EMBL/GenBank/DDBJ databases">
        <title>Nocardioides sp. nov WY-20 isolated from soil.</title>
        <authorList>
            <person name="Liu B."/>
            <person name="Wan Y."/>
        </authorList>
    </citation>
    <scope>NUCLEOTIDE SEQUENCE [LARGE SCALE GENOMIC DNA]</scope>
    <source>
        <strain evidence="2 3">WY-20</strain>
    </source>
</reference>
<accession>A0ABT9B010</accession>
<comment type="caution">
    <text evidence="2">The sequence shown here is derived from an EMBL/GenBank/DDBJ whole genome shotgun (WGS) entry which is preliminary data.</text>
</comment>
<name>A0ABT9B010_9ACTN</name>
<sequence length="173" mass="18081">MRLTTPALGLVVATAALGLTACGGPDTPYSDTDVAVAALASRIATDMPPAQARCTAKKLVAAAGVDTLTKAGMLTKDHVAQLTYQFDKTTANEIADATVACWDWRKNTESWASSYPTAQPQDWDSYVACAEKLDDKLHAAVVAANLKGGTAKPREAFAKAQLACRKVLGTPVG</sequence>
<evidence type="ECO:0000256" key="1">
    <source>
        <dbReference type="SAM" id="SignalP"/>
    </source>
</evidence>
<dbReference type="PROSITE" id="PS51257">
    <property type="entry name" value="PROKAR_LIPOPROTEIN"/>
    <property type="match status" value="1"/>
</dbReference>
<proteinExistence type="predicted"/>
<keyword evidence="3" id="KW-1185">Reference proteome</keyword>
<evidence type="ECO:0000313" key="2">
    <source>
        <dbReference type="EMBL" id="MDO7868060.1"/>
    </source>
</evidence>
<organism evidence="2 3">
    <name type="scientific">Nocardioides jiangxiensis</name>
    <dbReference type="NCBI Taxonomy" id="3064524"/>
    <lineage>
        <taxon>Bacteria</taxon>
        <taxon>Bacillati</taxon>
        <taxon>Actinomycetota</taxon>
        <taxon>Actinomycetes</taxon>
        <taxon>Propionibacteriales</taxon>
        <taxon>Nocardioidaceae</taxon>
        <taxon>Nocardioides</taxon>
    </lineage>
</organism>
<evidence type="ECO:0008006" key="4">
    <source>
        <dbReference type="Google" id="ProtNLM"/>
    </source>
</evidence>